<evidence type="ECO:0000256" key="7">
    <source>
        <dbReference type="RuleBase" id="RU004432"/>
    </source>
</evidence>
<evidence type="ECO:0000256" key="8">
    <source>
        <dbReference type="SAM" id="Coils"/>
    </source>
</evidence>
<dbReference type="SUPFAM" id="SSF52540">
    <property type="entry name" value="P-loop containing nucleoside triphosphate hydrolases"/>
    <property type="match status" value="2"/>
</dbReference>
<dbReference type="GO" id="GO:0034605">
    <property type="term" value="P:cellular response to heat"/>
    <property type="evidence" value="ECO:0007669"/>
    <property type="project" value="TreeGrafter"/>
</dbReference>
<geneLocation type="organellar chromatophore" evidence="10"/>
<accession>B1X4D2</accession>
<dbReference type="InterPro" id="IPR027417">
    <property type="entry name" value="P-loop_NTPase"/>
</dbReference>
<keyword evidence="10" id="KW-0645">Protease</keyword>
<dbReference type="PROSITE" id="PS00870">
    <property type="entry name" value="CLPAB_1"/>
    <property type="match status" value="1"/>
</dbReference>
<dbReference type="Pfam" id="PF00004">
    <property type="entry name" value="AAA"/>
    <property type="match status" value="1"/>
</dbReference>
<evidence type="ECO:0000256" key="3">
    <source>
        <dbReference type="ARBA" id="ARBA00022741"/>
    </source>
</evidence>
<dbReference type="InterPro" id="IPR036628">
    <property type="entry name" value="Clp_N_dom_sf"/>
</dbReference>
<name>B1X4D2_PAUCH</name>
<dbReference type="GO" id="GO:0005524">
    <property type="term" value="F:ATP binding"/>
    <property type="evidence" value="ECO:0007669"/>
    <property type="project" value="UniProtKB-KW"/>
</dbReference>
<feature type="coiled-coil region" evidence="8">
    <location>
        <begin position="496"/>
        <end position="606"/>
    </location>
</feature>
<dbReference type="InterPro" id="IPR050130">
    <property type="entry name" value="ClpA_ClpB"/>
</dbReference>
<keyword evidence="10" id="KW-0934">Plastid</keyword>
<dbReference type="GO" id="GO:0005737">
    <property type="term" value="C:cytoplasm"/>
    <property type="evidence" value="ECO:0007669"/>
    <property type="project" value="TreeGrafter"/>
</dbReference>
<dbReference type="AlphaFoldDB" id="B1X4D2"/>
<dbReference type="Pfam" id="PF07724">
    <property type="entry name" value="AAA_2"/>
    <property type="match status" value="1"/>
</dbReference>
<feature type="domain" description="Clp R" evidence="9">
    <location>
        <begin position="16"/>
        <end position="156"/>
    </location>
</feature>
<dbReference type="PANTHER" id="PTHR11638:SF18">
    <property type="entry name" value="HEAT SHOCK PROTEIN 104"/>
    <property type="match status" value="1"/>
</dbReference>
<dbReference type="InterPro" id="IPR019489">
    <property type="entry name" value="Clp_ATPase_C"/>
</dbReference>
<dbReference type="Pfam" id="PF10431">
    <property type="entry name" value="ClpB_D2-small"/>
    <property type="match status" value="1"/>
</dbReference>
<keyword evidence="10" id="KW-0378">Hydrolase</keyword>
<keyword evidence="3 7" id="KW-0547">Nucleotide-binding</keyword>
<dbReference type="InterPro" id="IPR003959">
    <property type="entry name" value="ATPase_AAA_core"/>
</dbReference>
<evidence type="ECO:0000256" key="5">
    <source>
        <dbReference type="ARBA" id="ARBA00023186"/>
    </source>
</evidence>
<dbReference type="InterPro" id="IPR004176">
    <property type="entry name" value="Clp_R_N"/>
</dbReference>
<dbReference type="PANTHER" id="PTHR11638">
    <property type="entry name" value="ATP-DEPENDENT CLP PROTEASE"/>
    <property type="match status" value="1"/>
</dbReference>
<dbReference type="SUPFAM" id="SSF81923">
    <property type="entry name" value="Double Clp-N motif"/>
    <property type="match status" value="1"/>
</dbReference>
<protein>
    <submittedName>
        <fullName evidence="10">Putative ATP-dependent Clp protease, Hsp 100, ATP-binding subunit ClpB</fullName>
    </submittedName>
</protein>
<dbReference type="Gene3D" id="1.10.1780.10">
    <property type="entry name" value="Clp, N-terminal domain"/>
    <property type="match status" value="1"/>
</dbReference>
<dbReference type="Gene3D" id="3.40.50.300">
    <property type="entry name" value="P-loop containing nucleotide triphosphate hydrolases"/>
    <property type="match status" value="3"/>
</dbReference>
<dbReference type="Pfam" id="PF17871">
    <property type="entry name" value="AAA_lid_9"/>
    <property type="match status" value="1"/>
</dbReference>
<dbReference type="FunFam" id="3.40.50.300:FF:000120">
    <property type="entry name" value="ATP-dependent chaperone ClpB"/>
    <property type="match status" value="1"/>
</dbReference>
<dbReference type="SMART" id="SM01086">
    <property type="entry name" value="ClpB_D2-small"/>
    <property type="match status" value="1"/>
</dbReference>
<dbReference type="GO" id="GO:0016887">
    <property type="term" value="F:ATP hydrolysis activity"/>
    <property type="evidence" value="ECO:0007669"/>
    <property type="project" value="InterPro"/>
</dbReference>
<dbReference type="PROSITE" id="PS00871">
    <property type="entry name" value="CLPAB_2"/>
    <property type="match status" value="1"/>
</dbReference>
<dbReference type="GO" id="GO:0008233">
    <property type="term" value="F:peptidase activity"/>
    <property type="evidence" value="ECO:0007669"/>
    <property type="project" value="UniProtKB-KW"/>
</dbReference>
<dbReference type="PROSITE" id="PS51903">
    <property type="entry name" value="CLP_R"/>
    <property type="match status" value="1"/>
</dbReference>
<dbReference type="InterPro" id="IPR001270">
    <property type="entry name" value="ClpA/B"/>
</dbReference>
<evidence type="ECO:0000259" key="9">
    <source>
        <dbReference type="PROSITE" id="PS51903"/>
    </source>
</evidence>
<evidence type="ECO:0000256" key="6">
    <source>
        <dbReference type="PROSITE-ProRule" id="PRU01251"/>
    </source>
</evidence>
<evidence type="ECO:0000256" key="1">
    <source>
        <dbReference type="ARBA" id="ARBA00008675"/>
    </source>
</evidence>
<dbReference type="InterPro" id="IPR028299">
    <property type="entry name" value="ClpA/B_CS2"/>
</dbReference>
<evidence type="ECO:0000256" key="2">
    <source>
        <dbReference type="ARBA" id="ARBA00022737"/>
    </source>
</evidence>
<dbReference type="FunFam" id="3.40.50.300:FF:000025">
    <property type="entry name" value="ATP-dependent Clp protease subunit"/>
    <property type="match status" value="1"/>
</dbReference>
<dbReference type="CDD" id="cd00009">
    <property type="entry name" value="AAA"/>
    <property type="match status" value="1"/>
</dbReference>
<reference evidence="10" key="1">
    <citation type="submission" date="2007-08" db="EMBL/GenBank/DDBJ databases">
        <authorList>
            <person name="Gloeckner G."/>
            <person name="Nowack E."/>
            <person name="Melkonian M."/>
        </authorList>
    </citation>
    <scope>NUCLEOTIDE SEQUENCE</scope>
</reference>
<dbReference type="Pfam" id="PF02861">
    <property type="entry name" value="Clp_N"/>
    <property type="match status" value="1"/>
</dbReference>
<gene>
    <name evidence="10" type="ordered locus">PCC_0360</name>
</gene>
<dbReference type="GO" id="GO:0006508">
    <property type="term" value="P:proteolysis"/>
    <property type="evidence" value="ECO:0007669"/>
    <property type="project" value="UniProtKB-KW"/>
</dbReference>
<dbReference type="InterPro" id="IPR003593">
    <property type="entry name" value="AAA+_ATPase"/>
</dbReference>
<comment type="similarity">
    <text evidence="1 7">Belongs to the ClpA/ClpB family.</text>
</comment>
<dbReference type="SMART" id="SM00382">
    <property type="entry name" value="AAA"/>
    <property type="match status" value="2"/>
</dbReference>
<evidence type="ECO:0000313" key="10">
    <source>
        <dbReference type="EMBL" id="ACB42801.1"/>
    </source>
</evidence>
<dbReference type="Gene3D" id="1.10.8.60">
    <property type="match status" value="1"/>
</dbReference>
<dbReference type="PRINTS" id="PR00300">
    <property type="entry name" value="CLPPROTEASEA"/>
</dbReference>
<keyword evidence="5 7" id="KW-0143">Chaperone</keyword>
<proteinExistence type="inferred from homology"/>
<sequence length="952" mass="107485">MFKYEQFTRTTLVSDPNHFSEAGWNLLLVAQNVARRWHHCYLDVEHVLEVLFNDSRYVHWIGCLPIDIDAVLDQIEAFSLDQPFNEYNEELFMGDALELLLETSDKYRRKWKSRVLDIPHILHALPSDIRIAKKIFIEIGLSEKMILRNLCKLTIPPIPVLKPRSSFSNTDALSSEQNWVDSAQVKTIPKSSIPTIQIKSKAKSNVPVKTIVKSTVAERGTKLSAPSGIQNTNSNDDLKLERVSSALEDFGRDLTAAARTKLLDPVIGRDGEIRQLIQVLSCRGKNNPVLIGSPGVGKTATVESLAQKIVEGDVPDSLKGLRLIALDLGALIAGAKLRGQFEERFRSVLNEINAPDSSVVLFIDELHTIVSNDRSNLDISSLLKPALARGELRCIGASTPEAYRRTIEKDLALNRLFQQVLIKEPSQDLSIEILRRLKIRYELYHGVTITDAAVIAANRLSSRYISDRCLPDKAIDLIDEAAAQLRIEITSKPRIIKEIEEEIRCLEVAFFESETEPIIDQAQLQRKQDIATQKLVNLEGKWQSEKRHLLSLSRLQEENEHLKYELLQAEQAGDLEKFSRLKYHDAIDIQERRAQTEQALQKIRRSGNSLLKQQVEESDIANIVARWTGIPVQRLLAGERQKLLELEHHLGEKVIGQPEAVFAVAAAIRRARAGMKNPNRPVGSFLFLGPTGVGKTELAKALAAALFDEEEALVRLDMSEFMERNAVARLLGAPPGYVGYEEGGQLTEAVRQRPYAVVLLDEVEKAHPDVFNLLLQVLDDGRLTDSQARTVDFRHTVIVMTSNLAGRAILDRSRKEKSKLADDACEAAVESALLKQFRPEFINRIDEVIRFRPLELVDLQHIARLQLAELGDLLLEQGLRLEISESVVYKLAQQSYEPEYGARPLRRILRRQLENPLATELLEDRFRDATGVRVYSDDINNKEKLIFLPQYS</sequence>
<dbReference type="InterPro" id="IPR018368">
    <property type="entry name" value="ClpA/B_CS1"/>
</dbReference>
<dbReference type="RefSeq" id="YP_002049011.1">
    <property type="nucleotide sequence ID" value="NC_011087.1"/>
</dbReference>
<dbReference type="InterPro" id="IPR041546">
    <property type="entry name" value="ClpA/ClpB_AAA_lid"/>
</dbReference>
<dbReference type="EMBL" id="CP000815">
    <property type="protein sequence ID" value="ACB42801.1"/>
    <property type="molecule type" value="Genomic_DNA"/>
</dbReference>
<keyword evidence="4 7" id="KW-0067">ATP-binding</keyword>
<reference evidence="10" key="2">
    <citation type="journal article" date="2008" name="Curr. Biol.">
        <title>Chromatophore genome sequence of Paulinella sheds light on acquisition of photosynthesis by eukaryotes.</title>
        <authorList>
            <person name="Nowack E.C.M."/>
            <person name="Melkonian M."/>
            <person name="Gloeckner G."/>
        </authorList>
    </citation>
    <scope>NUCLEOTIDE SEQUENCE [LARGE SCALE GENOMIC DNA]</scope>
</reference>
<dbReference type="GeneID" id="6481806"/>
<evidence type="ECO:0000256" key="4">
    <source>
        <dbReference type="ARBA" id="ARBA00022840"/>
    </source>
</evidence>
<keyword evidence="2 6" id="KW-0677">Repeat</keyword>
<dbReference type="CDD" id="cd19499">
    <property type="entry name" value="RecA-like_ClpB_Hsp104-like"/>
    <property type="match status" value="1"/>
</dbReference>
<keyword evidence="8" id="KW-0175">Coiled coil</keyword>
<organism evidence="10">
    <name type="scientific">Paulinella chromatophora</name>
    <dbReference type="NCBI Taxonomy" id="39717"/>
    <lineage>
        <taxon>Eukaryota</taxon>
        <taxon>Sar</taxon>
        <taxon>Rhizaria</taxon>
        <taxon>Cercozoa</taxon>
        <taxon>Imbricatea</taxon>
        <taxon>Silicofilosea</taxon>
        <taxon>Euglyphida</taxon>
        <taxon>Paulinellidae</taxon>
        <taxon>Paulinella</taxon>
    </lineage>
</organism>